<dbReference type="Proteomes" id="UP001652660">
    <property type="component" value="Chromosome 6e"/>
</dbReference>
<evidence type="ECO:0000256" key="1">
    <source>
        <dbReference type="SAM" id="MobiDB-lite"/>
    </source>
</evidence>
<proteinExistence type="predicted"/>
<evidence type="ECO:0000313" key="3">
    <source>
        <dbReference type="RefSeq" id="XP_071910310.1"/>
    </source>
</evidence>
<organism evidence="2 3">
    <name type="scientific">Coffea arabica</name>
    <name type="common">Arabian coffee</name>
    <dbReference type="NCBI Taxonomy" id="13443"/>
    <lineage>
        <taxon>Eukaryota</taxon>
        <taxon>Viridiplantae</taxon>
        <taxon>Streptophyta</taxon>
        <taxon>Embryophyta</taxon>
        <taxon>Tracheophyta</taxon>
        <taxon>Spermatophyta</taxon>
        <taxon>Magnoliopsida</taxon>
        <taxon>eudicotyledons</taxon>
        <taxon>Gunneridae</taxon>
        <taxon>Pentapetalae</taxon>
        <taxon>asterids</taxon>
        <taxon>lamiids</taxon>
        <taxon>Gentianales</taxon>
        <taxon>Rubiaceae</taxon>
        <taxon>Ixoroideae</taxon>
        <taxon>Gardenieae complex</taxon>
        <taxon>Bertiereae - Coffeeae clade</taxon>
        <taxon>Coffeeae</taxon>
        <taxon>Coffea</taxon>
    </lineage>
</organism>
<dbReference type="GeneID" id="140009248"/>
<name>A0ABM4USQ4_COFAR</name>
<dbReference type="RefSeq" id="XP_071910310.1">
    <property type="nucleotide sequence ID" value="XM_072054209.1"/>
</dbReference>
<keyword evidence="2" id="KW-1185">Reference proteome</keyword>
<feature type="region of interest" description="Disordered" evidence="1">
    <location>
        <begin position="1"/>
        <end position="20"/>
    </location>
</feature>
<evidence type="ECO:0000313" key="2">
    <source>
        <dbReference type="Proteomes" id="UP001652660"/>
    </source>
</evidence>
<sequence length="123" mass="14033">MDTRKHIRMSSEQKQLTDSEKLHRGTEGFAKVAHSYACVRKIISAVPLRLTAVHDLAEDPLYCISLLVSVTDITMHGVTLYRGKKLKIVQKVVEDLDTSYWSLVTRKNLSVNYTIENIKEEQS</sequence>
<protein>
    <submittedName>
        <fullName evidence="3">Uncharacterized protein</fullName>
    </submittedName>
</protein>
<accession>A0ABM4USQ4</accession>
<gene>
    <name evidence="3" type="primary">LOC140009248</name>
</gene>
<reference evidence="3" key="1">
    <citation type="submission" date="2025-08" db="UniProtKB">
        <authorList>
            <consortium name="RefSeq"/>
        </authorList>
    </citation>
    <scope>IDENTIFICATION</scope>
    <source>
        <tissue evidence="3">Leaves</tissue>
    </source>
</reference>